<feature type="region of interest" description="Disordered" evidence="1">
    <location>
        <begin position="250"/>
        <end position="352"/>
    </location>
</feature>
<proteinExistence type="predicted"/>
<evidence type="ECO:0000313" key="5">
    <source>
        <dbReference type="Proteomes" id="UP001396334"/>
    </source>
</evidence>
<dbReference type="PANTHER" id="PTHR47723">
    <property type="entry name" value="OS05G0353850 PROTEIN"/>
    <property type="match status" value="1"/>
</dbReference>
<evidence type="ECO:0000313" key="4">
    <source>
        <dbReference type="EMBL" id="KAK8994436.1"/>
    </source>
</evidence>
<dbReference type="Proteomes" id="UP001396334">
    <property type="component" value="Unassembled WGS sequence"/>
</dbReference>
<protein>
    <recommendedName>
        <fullName evidence="6">Reverse transcriptase zinc-binding domain-containing protein</fullName>
    </recommendedName>
</protein>
<dbReference type="InterPro" id="IPR044730">
    <property type="entry name" value="RNase_H-like_dom_plant"/>
</dbReference>
<dbReference type="InterPro" id="IPR026960">
    <property type="entry name" value="RVT-Znf"/>
</dbReference>
<keyword evidence="5" id="KW-1185">Reference proteome</keyword>
<dbReference type="InterPro" id="IPR012337">
    <property type="entry name" value="RNaseH-like_sf"/>
</dbReference>
<evidence type="ECO:0000259" key="2">
    <source>
        <dbReference type="Pfam" id="PF13456"/>
    </source>
</evidence>
<evidence type="ECO:0000259" key="3">
    <source>
        <dbReference type="Pfam" id="PF13966"/>
    </source>
</evidence>
<feature type="compositionally biased region" description="Basic and acidic residues" evidence="1">
    <location>
        <begin position="21"/>
        <end position="33"/>
    </location>
</feature>
<reference evidence="4 5" key="1">
    <citation type="journal article" date="2024" name="G3 (Bethesda)">
        <title>Genome assembly of Hibiscus sabdariffa L. provides insights into metabolisms of medicinal natural products.</title>
        <authorList>
            <person name="Kim T."/>
        </authorList>
    </citation>
    <scope>NUCLEOTIDE SEQUENCE [LARGE SCALE GENOMIC DNA]</scope>
    <source>
        <strain evidence="4">TK-2024</strain>
        <tissue evidence="4">Old leaves</tissue>
    </source>
</reference>
<sequence length="968" mass="106307">MSIVPVQSALQPSVVGNGLRPDADPPDPGRHNDPMSASLVYDMEVSSPDIPAPTLALPDPALHDTPPVSSSPSPLLPASAVPLSYKDKLLASNPPLQVGSNAFSDAEDVTLVDGDVTRSTVDGLISIVFSERVQALAVKNFDLTVVVKLLGRRIGYNTLRQRLLDLWKPTEAFRLMDIENDYYLVTFNATAVDTTTSVPPKINSPPMANEAFGPWMKVERRQRRVVRKETSITHDDSEFVVAKSRFNPIFEDDTTDKQTDRPTSAAVEPIIGLDPPSLPIPAASDSRGKGKTPASSSTVKHRSPTSVRKPLVVQRTYAASSSKSGPLPSRRNSSLSNTRFTPFPRPPARLNKGNHSAVVVSESDDPVILTDSAASLRNRDPSVTPLVPNTLLGAVKPPNLAVGHVQSLVQPIVVADSQNAPSMPALPKIQLLSAHSPTLHGFPYEDPFASRDDLILYAKATLDQAQVISSILANFGQYSGHRVNLRKSQIYFSPNTDPATIMSICSSFSIDQTPTLGKYLGDGTSIDIWNDTWVPRLGPLRAWLRSWSPSVAALNFEDLLRYDRHWDVDRLSILLMPDAIPFIIGIPPPIVNANDTLSWNLTPTGTFSVSSAYAQLLESAWEAIDSKWSWIWSLAVTPRIRMFVWLTLKQRLMTNVERCRRGLSSNAPCLSCGCVSETIIHILRDCPPTRLFWLSILPPESCGSFFAATLDDWVTANIREVHNLQGSTILWACLFPTLLWQLWKRRNDFIFTNTCLPLPAIYRISVAWAKHFAEVSEAARVPRASIVSHLQWLPPAPGWVCLNTDASLSPTTGVGMIGGVLRDSSGAWITGFQKCVGIVSVLQAELWSMLIGLQVARSSGVGRILVQSDCSHATKLLIDALQPSHGVLQQDHELPLVRAIVFLCQEDWQVNFQWIPREQNMVADCLAKLTSPSQFNLLVSNVIPAQARPLLDRDREGPPYLLHSRGVT</sequence>
<dbReference type="EMBL" id="JBBPBN010000047">
    <property type="protein sequence ID" value="KAK8994436.1"/>
    <property type="molecule type" value="Genomic_DNA"/>
</dbReference>
<dbReference type="PANTHER" id="PTHR47723:SF19">
    <property type="entry name" value="POLYNUCLEOTIDYL TRANSFERASE, RIBONUCLEASE H-LIKE SUPERFAMILY PROTEIN"/>
    <property type="match status" value="1"/>
</dbReference>
<feature type="region of interest" description="Disordered" evidence="1">
    <location>
        <begin position="10"/>
        <end position="36"/>
    </location>
</feature>
<dbReference type="SUPFAM" id="SSF53098">
    <property type="entry name" value="Ribonuclease H-like"/>
    <property type="match status" value="1"/>
</dbReference>
<comment type="caution">
    <text evidence="4">The sequence shown here is derived from an EMBL/GenBank/DDBJ whole genome shotgun (WGS) entry which is preliminary data.</text>
</comment>
<gene>
    <name evidence="4" type="ORF">V6N11_045527</name>
</gene>
<name>A0ABR2Q195_9ROSI</name>
<dbReference type="InterPro" id="IPR036397">
    <property type="entry name" value="RNaseH_sf"/>
</dbReference>
<dbReference type="CDD" id="cd06222">
    <property type="entry name" value="RNase_H_like"/>
    <property type="match status" value="1"/>
</dbReference>
<dbReference type="InterPro" id="IPR053151">
    <property type="entry name" value="RNase_H-like"/>
</dbReference>
<feature type="region of interest" description="Disordered" evidence="1">
    <location>
        <begin position="50"/>
        <end position="75"/>
    </location>
</feature>
<feature type="compositionally biased region" description="Polar residues" evidence="1">
    <location>
        <begin position="317"/>
        <end position="337"/>
    </location>
</feature>
<dbReference type="InterPro" id="IPR002156">
    <property type="entry name" value="RNaseH_domain"/>
</dbReference>
<feature type="domain" description="Reverse transcriptase zinc-binding" evidence="3">
    <location>
        <begin position="607"/>
        <end position="693"/>
    </location>
</feature>
<accession>A0ABR2Q195</accession>
<evidence type="ECO:0008006" key="6">
    <source>
        <dbReference type="Google" id="ProtNLM"/>
    </source>
</evidence>
<evidence type="ECO:0000256" key="1">
    <source>
        <dbReference type="SAM" id="MobiDB-lite"/>
    </source>
</evidence>
<feature type="domain" description="RNase H type-1" evidence="2">
    <location>
        <begin position="803"/>
        <end position="929"/>
    </location>
</feature>
<dbReference type="Gene3D" id="3.30.420.10">
    <property type="entry name" value="Ribonuclease H-like superfamily/Ribonuclease H"/>
    <property type="match status" value="1"/>
</dbReference>
<dbReference type="Pfam" id="PF13966">
    <property type="entry name" value="zf-RVT"/>
    <property type="match status" value="1"/>
</dbReference>
<dbReference type="Pfam" id="PF13456">
    <property type="entry name" value="RVT_3"/>
    <property type="match status" value="1"/>
</dbReference>
<organism evidence="4 5">
    <name type="scientific">Hibiscus sabdariffa</name>
    <name type="common">roselle</name>
    <dbReference type="NCBI Taxonomy" id="183260"/>
    <lineage>
        <taxon>Eukaryota</taxon>
        <taxon>Viridiplantae</taxon>
        <taxon>Streptophyta</taxon>
        <taxon>Embryophyta</taxon>
        <taxon>Tracheophyta</taxon>
        <taxon>Spermatophyta</taxon>
        <taxon>Magnoliopsida</taxon>
        <taxon>eudicotyledons</taxon>
        <taxon>Gunneridae</taxon>
        <taxon>Pentapetalae</taxon>
        <taxon>rosids</taxon>
        <taxon>malvids</taxon>
        <taxon>Malvales</taxon>
        <taxon>Malvaceae</taxon>
        <taxon>Malvoideae</taxon>
        <taxon>Hibiscus</taxon>
    </lineage>
</organism>